<protein>
    <submittedName>
        <fullName evidence="2">Uncharacterized protein</fullName>
    </submittedName>
</protein>
<evidence type="ECO:0000313" key="3">
    <source>
        <dbReference type="Proteomes" id="UP000298663"/>
    </source>
</evidence>
<sequence>MSSQLAVLIITTLIASTFAFPPFMGYVDLSILSKILNRRVNPTATFARKCLMWQSMPLFWNQRGDLSGKPQIVMTNEEDC</sequence>
<evidence type="ECO:0000313" key="2">
    <source>
        <dbReference type="EMBL" id="TKR71889.1"/>
    </source>
</evidence>
<dbReference type="AlphaFoldDB" id="A0A4U5MQG7"/>
<keyword evidence="1" id="KW-0732">Signal</keyword>
<organism evidence="2 3">
    <name type="scientific">Steinernema carpocapsae</name>
    <name type="common">Entomopathogenic nematode</name>
    <dbReference type="NCBI Taxonomy" id="34508"/>
    <lineage>
        <taxon>Eukaryota</taxon>
        <taxon>Metazoa</taxon>
        <taxon>Ecdysozoa</taxon>
        <taxon>Nematoda</taxon>
        <taxon>Chromadorea</taxon>
        <taxon>Rhabditida</taxon>
        <taxon>Tylenchina</taxon>
        <taxon>Panagrolaimomorpha</taxon>
        <taxon>Strongyloidoidea</taxon>
        <taxon>Steinernematidae</taxon>
        <taxon>Steinernema</taxon>
    </lineage>
</organism>
<reference evidence="2 3" key="1">
    <citation type="journal article" date="2015" name="Genome Biol.">
        <title>Comparative genomics of Steinernema reveals deeply conserved gene regulatory networks.</title>
        <authorList>
            <person name="Dillman A.R."/>
            <person name="Macchietto M."/>
            <person name="Porter C.F."/>
            <person name="Rogers A."/>
            <person name="Williams B."/>
            <person name="Antoshechkin I."/>
            <person name="Lee M.M."/>
            <person name="Goodwin Z."/>
            <person name="Lu X."/>
            <person name="Lewis E.E."/>
            <person name="Goodrich-Blair H."/>
            <person name="Stock S.P."/>
            <person name="Adams B.J."/>
            <person name="Sternberg P.W."/>
            <person name="Mortazavi A."/>
        </authorList>
    </citation>
    <scope>NUCLEOTIDE SEQUENCE [LARGE SCALE GENOMIC DNA]</scope>
    <source>
        <strain evidence="2 3">ALL</strain>
    </source>
</reference>
<feature type="chain" id="PRO_5020356177" evidence="1">
    <location>
        <begin position="20"/>
        <end position="80"/>
    </location>
</feature>
<gene>
    <name evidence="2" type="ORF">L596_019421</name>
</gene>
<comment type="caution">
    <text evidence="2">The sequence shown here is derived from an EMBL/GenBank/DDBJ whole genome shotgun (WGS) entry which is preliminary data.</text>
</comment>
<proteinExistence type="predicted"/>
<name>A0A4U5MQG7_STECR</name>
<keyword evidence="3" id="KW-1185">Reference proteome</keyword>
<accession>A0A4U5MQG7</accession>
<dbReference type="EMBL" id="AZBU02000006">
    <property type="protein sequence ID" value="TKR71889.1"/>
    <property type="molecule type" value="Genomic_DNA"/>
</dbReference>
<evidence type="ECO:0000256" key="1">
    <source>
        <dbReference type="SAM" id="SignalP"/>
    </source>
</evidence>
<dbReference type="Proteomes" id="UP000298663">
    <property type="component" value="Unassembled WGS sequence"/>
</dbReference>
<feature type="signal peptide" evidence="1">
    <location>
        <begin position="1"/>
        <end position="19"/>
    </location>
</feature>
<reference evidence="2 3" key="2">
    <citation type="journal article" date="2019" name="G3 (Bethesda)">
        <title>Hybrid Assembly of the Genome of the Entomopathogenic Nematode Steinernema carpocapsae Identifies the X-Chromosome.</title>
        <authorList>
            <person name="Serra L."/>
            <person name="Macchietto M."/>
            <person name="Macias-Munoz A."/>
            <person name="McGill C.J."/>
            <person name="Rodriguez I.M."/>
            <person name="Rodriguez B."/>
            <person name="Murad R."/>
            <person name="Mortazavi A."/>
        </authorList>
    </citation>
    <scope>NUCLEOTIDE SEQUENCE [LARGE SCALE GENOMIC DNA]</scope>
    <source>
        <strain evidence="2 3">ALL</strain>
    </source>
</reference>